<dbReference type="Proteomes" id="UP000663868">
    <property type="component" value="Unassembled WGS sequence"/>
</dbReference>
<evidence type="ECO:0000256" key="1">
    <source>
        <dbReference type="SAM" id="MobiDB-lite"/>
    </source>
</evidence>
<protein>
    <submittedName>
        <fullName evidence="2">Uncharacterized protein</fullName>
    </submittedName>
</protein>
<evidence type="ECO:0000313" key="2">
    <source>
        <dbReference type="EMBL" id="CAF4147370.1"/>
    </source>
</evidence>
<name>A0A819Y5H5_9BILA</name>
<gene>
    <name evidence="2" type="ORF">KXQ929_LOCUS37057</name>
</gene>
<feature type="region of interest" description="Disordered" evidence="1">
    <location>
        <begin position="1"/>
        <end position="22"/>
    </location>
</feature>
<feature type="compositionally biased region" description="Low complexity" evidence="1">
    <location>
        <begin position="13"/>
        <end position="22"/>
    </location>
</feature>
<evidence type="ECO:0000313" key="3">
    <source>
        <dbReference type="Proteomes" id="UP000663868"/>
    </source>
</evidence>
<sequence length="22" mass="2352">NNDVDDGYGIDGGNIDDWQGRG</sequence>
<organism evidence="2 3">
    <name type="scientific">Adineta steineri</name>
    <dbReference type="NCBI Taxonomy" id="433720"/>
    <lineage>
        <taxon>Eukaryota</taxon>
        <taxon>Metazoa</taxon>
        <taxon>Spiralia</taxon>
        <taxon>Gnathifera</taxon>
        <taxon>Rotifera</taxon>
        <taxon>Eurotatoria</taxon>
        <taxon>Bdelloidea</taxon>
        <taxon>Adinetida</taxon>
        <taxon>Adinetidae</taxon>
        <taxon>Adineta</taxon>
    </lineage>
</organism>
<proteinExistence type="predicted"/>
<accession>A0A819Y5H5</accession>
<reference evidence="2" key="1">
    <citation type="submission" date="2021-02" db="EMBL/GenBank/DDBJ databases">
        <authorList>
            <person name="Nowell W R."/>
        </authorList>
    </citation>
    <scope>NUCLEOTIDE SEQUENCE</scope>
</reference>
<comment type="caution">
    <text evidence="2">The sequence shown here is derived from an EMBL/GenBank/DDBJ whole genome shotgun (WGS) entry which is preliminary data.</text>
</comment>
<dbReference type="EMBL" id="CAJOBB010005992">
    <property type="protein sequence ID" value="CAF4147370.1"/>
    <property type="molecule type" value="Genomic_DNA"/>
</dbReference>
<dbReference type="AlphaFoldDB" id="A0A819Y5H5"/>
<feature type="non-terminal residue" evidence="2">
    <location>
        <position position="1"/>
    </location>
</feature>